<gene>
    <name evidence="2" type="ORF">AWRI4233_LOCUS7378</name>
</gene>
<sequence>MKYVRSMEELDQVKHALDISEIVIDPDLDRSKKKGKSKQKAKAKEKISGATNDQTSAEAQTKYTKPLVLKAKEFFRILYHAVEDGQDTTYLEKKYFRFPLDAEDEMFINKEDYELMKEWSVKYKFDAATRRVHEVVGAQTRKNINKEYHLQVVNHIFQDLSTMRDNIREDVEDGDLLRYYESLFVGLSILVLELARSDLSSKTDDAELEYGLEVD</sequence>
<proteinExistence type="predicted"/>
<evidence type="ECO:0000313" key="3">
    <source>
        <dbReference type="Proteomes" id="UP000714618"/>
    </source>
</evidence>
<dbReference type="AlphaFoldDB" id="A0A9N8PJK2"/>
<dbReference type="Proteomes" id="UP000714618">
    <property type="component" value="Unassembled WGS sequence"/>
</dbReference>
<accession>A0A9N8PJK2</accession>
<comment type="caution">
    <text evidence="2">The sequence shown here is derived from an EMBL/GenBank/DDBJ whole genome shotgun (WGS) entry which is preliminary data.</text>
</comment>
<dbReference type="OrthoDB" id="3875218at2759"/>
<name>A0A9N8PJK2_9PEZI</name>
<keyword evidence="3" id="KW-1185">Reference proteome</keyword>
<feature type="region of interest" description="Disordered" evidence="1">
    <location>
        <begin position="30"/>
        <end position="56"/>
    </location>
</feature>
<dbReference type="EMBL" id="CAIJEO010000009">
    <property type="protein sequence ID" value="CAD0098554.1"/>
    <property type="molecule type" value="Genomic_DNA"/>
</dbReference>
<organism evidence="2 3">
    <name type="scientific">Aureobasidium mustum</name>
    <dbReference type="NCBI Taxonomy" id="2773714"/>
    <lineage>
        <taxon>Eukaryota</taxon>
        <taxon>Fungi</taxon>
        <taxon>Dikarya</taxon>
        <taxon>Ascomycota</taxon>
        <taxon>Pezizomycotina</taxon>
        <taxon>Dothideomycetes</taxon>
        <taxon>Dothideomycetidae</taxon>
        <taxon>Dothideales</taxon>
        <taxon>Saccotheciaceae</taxon>
        <taxon>Aureobasidium</taxon>
    </lineage>
</organism>
<evidence type="ECO:0000313" key="2">
    <source>
        <dbReference type="EMBL" id="CAD0098554.1"/>
    </source>
</evidence>
<evidence type="ECO:0000256" key="1">
    <source>
        <dbReference type="SAM" id="MobiDB-lite"/>
    </source>
</evidence>
<protein>
    <submittedName>
        <fullName evidence="2">Uncharacterized protein</fullName>
    </submittedName>
</protein>
<reference evidence="2" key="1">
    <citation type="submission" date="2020-06" db="EMBL/GenBank/DDBJ databases">
        <authorList>
            <person name="Onetto C."/>
        </authorList>
    </citation>
    <scope>NUCLEOTIDE SEQUENCE</scope>
</reference>
<feature type="compositionally biased region" description="Basic residues" evidence="1">
    <location>
        <begin position="31"/>
        <end position="41"/>
    </location>
</feature>